<dbReference type="InterPro" id="IPR017853">
    <property type="entry name" value="GH"/>
</dbReference>
<dbReference type="Gene3D" id="3.20.20.80">
    <property type="entry name" value="Glycosidases"/>
    <property type="match status" value="2"/>
</dbReference>
<dbReference type="OrthoDB" id="9805159at2"/>
<comment type="similarity">
    <text evidence="1">Belongs to the glycosyl hydrolase 13 family.</text>
</comment>
<keyword evidence="6" id="KW-1185">Reference proteome</keyword>
<name>A3IP85_9CHRO</name>
<evidence type="ECO:0000256" key="3">
    <source>
        <dbReference type="ARBA" id="ARBA00023295"/>
    </source>
</evidence>
<dbReference type="Proteomes" id="UP000003781">
    <property type="component" value="Unassembled WGS sequence"/>
</dbReference>
<protein>
    <submittedName>
        <fullName evidence="5">Alpha-glucosidase</fullName>
    </submittedName>
</protein>
<dbReference type="InterPro" id="IPR006047">
    <property type="entry name" value="GH13_cat_dom"/>
</dbReference>
<evidence type="ECO:0000313" key="6">
    <source>
        <dbReference type="Proteomes" id="UP000003781"/>
    </source>
</evidence>
<sequence>MVSVQPEYPWWYGCVIYEIYIRSFYDSNEDGIGDLRGIIEKLDYLASLPIDAIWITPFFQSPMEDFGYDVSDFYAVDPRFGNIDDFEALIEEAHARNLKVIIDQVWSHTASIHPWFIESSSSRDNPKADWFVWSDGKNGRKPNDWLSIFGGTAWKWHPDRKQFYFHNFLETQPDLNWHNPDVVREIMKVGEFWLEKGVDGFRLDACNYYMHDQNLVDNPRRTEGMPELEGVSPMNPYAQYIHLHNMDQVENIRSLRRIRKTLEKYPGTMSMGEIVVTSDPMRQTVEYIRGDRRLHTAYNCSLLVNKKLTPRLVADLIEDLSLHLEADEREMICLTTSNHDFPRAKSRWAPDDPSLTPYLERLLIALLPSLRGLVCFYQGEELGLTESSISLEKMKDPYGIYFYPYFSGRDGCRTPIPWEPDKKNFGFSESDETWLGIDDSFELLSVAKQEHDPDSLLNFFRWFVKWRNRQPALKYGAIELVEASDDILAFLRRTPLQELLCVFNLSEHNRSYFVSFRYGKPIISSESHDFPTTNLGNGQRMIEMGPFAFAFFERES</sequence>
<gene>
    <name evidence="5" type="ORF">CY0110_26003</name>
</gene>
<dbReference type="EMBL" id="AAXW01000012">
    <property type="protein sequence ID" value="EAZ91650.1"/>
    <property type="molecule type" value="Genomic_DNA"/>
</dbReference>
<evidence type="ECO:0000256" key="1">
    <source>
        <dbReference type="ARBA" id="ARBA00008061"/>
    </source>
</evidence>
<dbReference type="AlphaFoldDB" id="A3IP85"/>
<dbReference type="RefSeq" id="WP_008275203.1">
    <property type="nucleotide sequence ID" value="NZ_AAXW01000012.1"/>
</dbReference>
<comment type="caution">
    <text evidence="5">The sequence shown here is derived from an EMBL/GenBank/DDBJ whole genome shotgun (WGS) entry which is preliminary data.</text>
</comment>
<dbReference type="FunFam" id="3.90.400.10:FF:000002">
    <property type="entry name" value="Sucrose isomerase"/>
    <property type="match status" value="1"/>
</dbReference>
<dbReference type="Gene3D" id="2.60.40.1180">
    <property type="entry name" value="Golgi alpha-mannosidase II"/>
    <property type="match status" value="1"/>
</dbReference>
<dbReference type="PANTHER" id="PTHR10357">
    <property type="entry name" value="ALPHA-AMYLASE FAMILY MEMBER"/>
    <property type="match status" value="1"/>
</dbReference>
<keyword evidence="2" id="KW-0378">Hydrolase</keyword>
<dbReference type="Gene3D" id="3.90.400.10">
    <property type="entry name" value="Oligo-1,6-glucosidase, Domain 2"/>
    <property type="match status" value="1"/>
</dbReference>
<dbReference type="SUPFAM" id="SSF51445">
    <property type="entry name" value="(Trans)glycosidases"/>
    <property type="match status" value="1"/>
</dbReference>
<evidence type="ECO:0000256" key="2">
    <source>
        <dbReference type="ARBA" id="ARBA00022801"/>
    </source>
</evidence>
<feature type="domain" description="Glycosyl hydrolase family 13 catalytic" evidence="4">
    <location>
        <begin position="18"/>
        <end position="413"/>
    </location>
</feature>
<dbReference type="SMART" id="SM00642">
    <property type="entry name" value="Aamy"/>
    <property type="match status" value="1"/>
</dbReference>
<dbReference type="SUPFAM" id="SSF51011">
    <property type="entry name" value="Glycosyl hydrolase domain"/>
    <property type="match status" value="1"/>
</dbReference>
<dbReference type="GO" id="GO:0009313">
    <property type="term" value="P:oligosaccharide catabolic process"/>
    <property type="evidence" value="ECO:0007669"/>
    <property type="project" value="TreeGrafter"/>
</dbReference>
<dbReference type="PANTHER" id="PTHR10357:SF179">
    <property type="entry name" value="NEUTRAL AND BASIC AMINO ACID TRANSPORT PROTEIN RBAT"/>
    <property type="match status" value="1"/>
</dbReference>
<proteinExistence type="inferred from homology"/>
<evidence type="ECO:0000313" key="5">
    <source>
        <dbReference type="EMBL" id="EAZ91650.1"/>
    </source>
</evidence>
<keyword evidence="3" id="KW-0326">Glycosidase</keyword>
<organism evidence="5 6">
    <name type="scientific">Crocosphaera chwakensis CCY0110</name>
    <dbReference type="NCBI Taxonomy" id="391612"/>
    <lineage>
        <taxon>Bacteria</taxon>
        <taxon>Bacillati</taxon>
        <taxon>Cyanobacteriota</taxon>
        <taxon>Cyanophyceae</taxon>
        <taxon>Oscillatoriophycideae</taxon>
        <taxon>Chroococcales</taxon>
        <taxon>Aphanothecaceae</taxon>
        <taxon>Crocosphaera</taxon>
        <taxon>Crocosphaera chwakensis</taxon>
    </lineage>
</organism>
<accession>A3IP85</accession>
<dbReference type="InterPro" id="IPR045857">
    <property type="entry name" value="O16G_dom_2"/>
</dbReference>
<dbReference type="eggNOG" id="COG0366">
    <property type="taxonomic scope" value="Bacteria"/>
</dbReference>
<evidence type="ECO:0000259" key="4">
    <source>
        <dbReference type="SMART" id="SM00642"/>
    </source>
</evidence>
<reference evidence="5 6" key="1">
    <citation type="submission" date="2007-03" db="EMBL/GenBank/DDBJ databases">
        <authorList>
            <person name="Stal L."/>
            <person name="Ferriera S."/>
            <person name="Johnson J."/>
            <person name="Kravitz S."/>
            <person name="Beeson K."/>
            <person name="Sutton G."/>
            <person name="Rogers Y.-H."/>
            <person name="Friedman R."/>
            <person name="Frazier M."/>
            <person name="Venter J.C."/>
        </authorList>
    </citation>
    <scope>NUCLEOTIDE SEQUENCE [LARGE SCALE GENOMIC DNA]</scope>
    <source>
        <strain evidence="5 6">CCY0110</strain>
    </source>
</reference>
<dbReference type="Pfam" id="PF00128">
    <property type="entry name" value="Alpha-amylase"/>
    <property type="match status" value="1"/>
</dbReference>
<dbReference type="CDD" id="cd11330">
    <property type="entry name" value="AmyAc_OligoGlu"/>
    <property type="match status" value="1"/>
</dbReference>
<dbReference type="InterPro" id="IPR013780">
    <property type="entry name" value="Glyco_hydro_b"/>
</dbReference>
<dbReference type="GO" id="GO:0004556">
    <property type="term" value="F:alpha-amylase activity"/>
    <property type="evidence" value="ECO:0007669"/>
    <property type="project" value="TreeGrafter"/>
</dbReference>